<evidence type="ECO:0000313" key="1">
    <source>
        <dbReference type="EMBL" id="APU13556.1"/>
    </source>
</evidence>
<dbReference type="RefSeq" id="WP_157442186.1">
    <property type="nucleotide sequence ID" value="NZ_CP016076.1"/>
</dbReference>
<gene>
    <name evidence="1" type="ORF">UA74_07435</name>
</gene>
<protein>
    <submittedName>
        <fullName evidence="1">Uncharacterized protein</fullName>
    </submittedName>
</protein>
<proteinExistence type="predicted"/>
<dbReference type="AlphaFoldDB" id="A0AAC9LA17"/>
<evidence type="ECO:0000313" key="2">
    <source>
        <dbReference type="Proteomes" id="UP000185511"/>
    </source>
</evidence>
<reference evidence="2" key="1">
    <citation type="submission" date="2016-06" db="EMBL/GenBank/DDBJ databases">
        <title>Complete genome sequence of Actinoalloteichus fjordicus DSM 46855 (=ADI127-17), type strain of the new species Actinoalloteichus fjordicus.</title>
        <authorList>
            <person name="Ruckert C."/>
            <person name="Nouioui I."/>
            <person name="Willmese J."/>
            <person name="van Wezel G."/>
            <person name="Klenk H.-P."/>
            <person name="Kalinowski J."/>
            <person name="Zotchev S.B."/>
        </authorList>
    </citation>
    <scope>NUCLEOTIDE SEQUENCE [LARGE SCALE GENOMIC DNA]</scope>
    <source>
        <strain evidence="2">ADI127-7</strain>
    </source>
</reference>
<organism evidence="1 2">
    <name type="scientific">Actinoalloteichus fjordicus</name>
    <dbReference type="NCBI Taxonomy" id="1612552"/>
    <lineage>
        <taxon>Bacteria</taxon>
        <taxon>Bacillati</taxon>
        <taxon>Actinomycetota</taxon>
        <taxon>Actinomycetes</taxon>
        <taxon>Pseudonocardiales</taxon>
        <taxon>Pseudonocardiaceae</taxon>
        <taxon>Actinoalloteichus</taxon>
    </lineage>
</organism>
<keyword evidence="2" id="KW-1185">Reference proteome</keyword>
<dbReference type="Proteomes" id="UP000185511">
    <property type="component" value="Chromosome"/>
</dbReference>
<accession>A0AAC9LA17</accession>
<sequence>MSLKVSLLAGFFQGPLFYHDPEEDRWASHDVELAGEDLSLSPQLVADLTAWDEEYQAIYDDNYPPDSKFSTPEAEWAWIERGKVLAARIKQESPLVASVDYQAHGHYERGTCVF</sequence>
<dbReference type="KEGG" id="acad:UA74_07435"/>
<dbReference type="EMBL" id="CP016076">
    <property type="protein sequence ID" value="APU13556.1"/>
    <property type="molecule type" value="Genomic_DNA"/>
</dbReference>
<name>A0AAC9LA17_9PSEU</name>